<evidence type="ECO:0000256" key="11">
    <source>
        <dbReference type="ARBA" id="ARBA00047984"/>
    </source>
</evidence>
<protein>
    <recommendedName>
        <fullName evidence="4">RNA helicase</fullName>
        <ecNumber evidence="4">3.6.4.13</ecNumber>
    </recommendedName>
</protein>
<evidence type="ECO:0000256" key="9">
    <source>
        <dbReference type="ARBA" id="ARBA00022946"/>
    </source>
</evidence>
<feature type="region of interest" description="Disordered" evidence="12">
    <location>
        <begin position="704"/>
        <end position="727"/>
    </location>
</feature>
<gene>
    <name evidence="14" type="primary">SUV3</name>
    <name evidence="14" type="ORF">LPJ53_003873</name>
</gene>
<evidence type="ECO:0000256" key="1">
    <source>
        <dbReference type="ARBA" id="ARBA00001936"/>
    </source>
</evidence>
<dbReference type="EC" id="3.6.4.13" evidence="4"/>
<dbReference type="PANTHER" id="PTHR12131">
    <property type="entry name" value="ATP-DEPENDENT RNA AND DNA HELICASE"/>
    <property type="match status" value="1"/>
</dbReference>
<dbReference type="AlphaFoldDB" id="A0A9W7XVE7"/>
<dbReference type="Gene3D" id="1.20.272.40">
    <property type="match status" value="1"/>
</dbReference>
<feature type="region of interest" description="Disordered" evidence="12">
    <location>
        <begin position="49"/>
        <end position="79"/>
    </location>
</feature>
<organism evidence="14 15">
    <name type="scientific">Coemansia erecta</name>
    <dbReference type="NCBI Taxonomy" id="147472"/>
    <lineage>
        <taxon>Eukaryota</taxon>
        <taxon>Fungi</taxon>
        <taxon>Fungi incertae sedis</taxon>
        <taxon>Zoopagomycota</taxon>
        <taxon>Kickxellomycotina</taxon>
        <taxon>Kickxellomycetes</taxon>
        <taxon>Kickxellales</taxon>
        <taxon>Kickxellaceae</taxon>
        <taxon>Coemansia</taxon>
    </lineage>
</organism>
<evidence type="ECO:0000259" key="13">
    <source>
        <dbReference type="PROSITE" id="PS51194"/>
    </source>
</evidence>
<keyword evidence="9" id="KW-0809">Transit peptide</keyword>
<accession>A0A9W7XVE7</accession>
<evidence type="ECO:0000256" key="2">
    <source>
        <dbReference type="ARBA" id="ARBA00001946"/>
    </source>
</evidence>
<dbReference type="Gene3D" id="1.20.58.1080">
    <property type="match status" value="1"/>
</dbReference>
<evidence type="ECO:0000313" key="14">
    <source>
        <dbReference type="EMBL" id="KAJ1721621.1"/>
    </source>
</evidence>
<keyword evidence="5" id="KW-0547">Nucleotide-binding</keyword>
<dbReference type="Pfam" id="PF18147">
    <property type="entry name" value="Suv3_C_1"/>
    <property type="match status" value="1"/>
</dbReference>
<keyword evidence="15" id="KW-1185">Reference proteome</keyword>
<evidence type="ECO:0000256" key="10">
    <source>
        <dbReference type="ARBA" id="ARBA00023128"/>
    </source>
</evidence>
<proteinExistence type="predicted"/>
<dbReference type="InterPro" id="IPR022192">
    <property type="entry name" value="SUV3_C"/>
</dbReference>
<evidence type="ECO:0000313" key="15">
    <source>
        <dbReference type="Proteomes" id="UP001149813"/>
    </source>
</evidence>
<dbReference type="GO" id="GO:0016787">
    <property type="term" value="F:hydrolase activity"/>
    <property type="evidence" value="ECO:0007669"/>
    <property type="project" value="UniProtKB-KW"/>
</dbReference>
<keyword evidence="8" id="KW-0067">ATP-binding</keyword>
<comment type="caution">
    <text evidence="14">The sequence shown here is derived from an EMBL/GenBank/DDBJ whole genome shotgun (WGS) entry which is preliminary data.</text>
</comment>
<evidence type="ECO:0000256" key="12">
    <source>
        <dbReference type="SAM" id="MobiDB-lite"/>
    </source>
</evidence>
<comment type="subcellular location">
    <subcellularLocation>
        <location evidence="3">Mitochondrion</location>
    </subcellularLocation>
</comment>
<evidence type="ECO:0000256" key="3">
    <source>
        <dbReference type="ARBA" id="ARBA00004173"/>
    </source>
</evidence>
<dbReference type="InterPro" id="IPR055206">
    <property type="entry name" value="DEXQc_SUV3"/>
</dbReference>
<evidence type="ECO:0000256" key="8">
    <source>
        <dbReference type="ARBA" id="ARBA00022840"/>
    </source>
</evidence>
<dbReference type="GO" id="GO:0003724">
    <property type="term" value="F:RNA helicase activity"/>
    <property type="evidence" value="ECO:0007669"/>
    <property type="project" value="UniProtKB-EC"/>
</dbReference>
<dbReference type="Gene3D" id="3.40.50.300">
    <property type="entry name" value="P-loop containing nucleotide triphosphate hydrolases"/>
    <property type="match status" value="2"/>
</dbReference>
<reference evidence="14" key="1">
    <citation type="submission" date="2022-07" db="EMBL/GenBank/DDBJ databases">
        <title>Phylogenomic reconstructions and comparative analyses of Kickxellomycotina fungi.</title>
        <authorList>
            <person name="Reynolds N.K."/>
            <person name="Stajich J.E."/>
            <person name="Barry K."/>
            <person name="Grigoriev I.V."/>
            <person name="Crous P."/>
            <person name="Smith M.E."/>
        </authorList>
    </citation>
    <scope>NUCLEOTIDE SEQUENCE</scope>
    <source>
        <strain evidence="14">NBRC 32514</strain>
    </source>
</reference>
<keyword evidence="10" id="KW-0496">Mitochondrion</keyword>
<dbReference type="CDD" id="cd18805">
    <property type="entry name" value="SF2_C_suv3"/>
    <property type="match status" value="1"/>
</dbReference>
<dbReference type="FunFam" id="3.40.50.300:FF:000269">
    <property type="entry name" value="ATP-dependent RNA helicase SUPV3L1, mitochondrial"/>
    <property type="match status" value="1"/>
</dbReference>
<dbReference type="SUPFAM" id="SSF52540">
    <property type="entry name" value="P-loop containing nucleoside triphosphate hydrolases"/>
    <property type="match status" value="1"/>
</dbReference>
<dbReference type="FunFam" id="3.40.50.300:FF:000957">
    <property type="entry name" value="ATP-dependent RNA helicase SUV3L, mitochondrial"/>
    <property type="match status" value="1"/>
</dbReference>
<dbReference type="Pfam" id="PF22527">
    <property type="entry name" value="DEXQc_Suv3"/>
    <property type="match status" value="1"/>
</dbReference>
<evidence type="ECO:0000256" key="4">
    <source>
        <dbReference type="ARBA" id="ARBA00012552"/>
    </source>
</evidence>
<dbReference type="OrthoDB" id="6692397at2759"/>
<comment type="cofactor">
    <cofactor evidence="2">
        <name>Mg(2+)</name>
        <dbReference type="ChEBI" id="CHEBI:18420"/>
    </cofactor>
</comment>
<dbReference type="InterPro" id="IPR027417">
    <property type="entry name" value="P-loop_NTPase"/>
</dbReference>
<keyword evidence="7 14" id="KW-0347">Helicase</keyword>
<evidence type="ECO:0000256" key="7">
    <source>
        <dbReference type="ARBA" id="ARBA00022806"/>
    </source>
</evidence>
<dbReference type="InterPro" id="IPR044774">
    <property type="entry name" value="Suv3_DEXQc"/>
</dbReference>
<feature type="domain" description="Helicase C-terminal" evidence="13">
    <location>
        <begin position="374"/>
        <end position="532"/>
    </location>
</feature>
<dbReference type="InterPro" id="IPR041082">
    <property type="entry name" value="Suv3_C_1"/>
</dbReference>
<feature type="compositionally biased region" description="Basic and acidic residues" evidence="12">
    <location>
        <begin position="704"/>
        <end position="713"/>
    </location>
</feature>
<dbReference type="Pfam" id="PF12513">
    <property type="entry name" value="SUV3_C"/>
    <property type="match status" value="1"/>
</dbReference>
<dbReference type="InterPro" id="IPR001650">
    <property type="entry name" value="Helicase_C-like"/>
</dbReference>
<sequence>MLTVRGMLRTQRRQVGCIRYFHETAAWQRVKSKVKYAAKRERTEARGLLQRVGGESETGTARELLSGHGKRRGSAPRDVWPQDDQINAKFARQQRQLSLQEFREDEGVRTRCANFGIDKATFEKWSSEFIRDAEDEKLERLQGSSLVPKLKREGRGALERFVANQFFAYLSERAPDVVKNIGYLRRISDMRYPHEWMPDTRRLPRKIIMHVGPTNSGKTYHALQRLQNSTAGVYCSPLRLLAFEVYQRMNKAGIACELLTGEDRRLPNYGDDGIEPTGYSTLGTAVTGLTSCTIEMAPLKRCEVAVIDEIQMIADQHRGWAWTAALLNLPASELHLCGEESAVPIVKRICETLDEDVEVRSYGRLGALQTSKKSLEYDWKRIRPGDCVVTFSRQNIYNVKQTIEAQTGLRCAVIYGGLPPEARVEQARLFNEEGTGYDVLVASDAIGMGINLSIKRVVFTALNKFDGGGLRPISVSQTRQIGGRAGRFGSGSEVGEVTTMAPNELKLLAQSMSVQPPMITAAGLKPTVEAIETFSHQFPSVPFSQLWPMFRDIATMDDEYFLCSFADQENIAQAIEDLPMTVRDRYQFLYAPINMREEVVATCVRRYAEYVAYGRQCRVGMVVRMPKSLPTTRESLKIFEQWHRAITLFLWLSYHFPESFVEIEEAMDMKAQCERMILDGLAVIKADPKQRAKRDIDDFKFGSKARKDKDASDKAAAGDSGEQGKQHLKRIKDLLGDLA</sequence>
<dbReference type="GO" id="GO:0045025">
    <property type="term" value="C:mitochondrial degradosome"/>
    <property type="evidence" value="ECO:0007669"/>
    <property type="project" value="TreeGrafter"/>
</dbReference>
<dbReference type="PANTHER" id="PTHR12131:SF1">
    <property type="entry name" value="ATP-DEPENDENT RNA HELICASE SUPV3L1, MITOCHONDRIAL-RELATED"/>
    <property type="match status" value="1"/>
</dbReference>
<comment type="catalytic activity">
    <reaction evidence="11">
        <text>ATP + H2O = ADP + phosphate + H(+)</text>
        <dbReference type="Rhea" id="RHEA:13065"/>
        <dbReference type="ChEBI" id="CHEBI:15377"/>
        <dbReference type="ChEBI" id="CHEBI:15378"/>
        <dbReference type="ChEBI" id="CHEBI:30616"/>
        <dbReference type="ChEBI" id="CHEBI:43474"/>
        <dbReference type="ChEBI" id="CHEBI:456216"/>
        <dbReference type="EC" id="3.6.4.13"/>
    </reaction>
</comment>
<dbReference type="EMBL" id="JANBOJ010000159">
    <property type="protein sequence ID" value="KAJ1721621.1"/>
    <property type="molecule type" value="Genomic_DNA"/>
</dbReference>
<dbReference type="InterPro" id="IPR050699">
    <property type="entry name" value="RNA-DNA_Helicase"/>
</dbReference>
<dbReference type="PROSITE" id="PS51194">
    <property type="entry name" value="HELICASE_CTER"/>
    <property type="match status" value="1"/>
</dbReference>
<dbReference type="GO" id="GO:0000965">
    <property type="term" value="P:mitochondrial RNA 3'-end processing"/>
    <property type="evidence" value="ECO:0007669"/>
    <property type="project" value="TreeGrafter"/>
</dbReference>
<comment type="cofactor">
    <cofactor evidence="1">
        <name>Mn(2+)</name>
        <dbReference type="ChEBI" id="CHEBI:29035"/>
    </cofactor>
</comment>
<dbReference type="SMART" id="SM00490">
    <property type="entry name" value="HELICc"/>
    <property type="match status" value="1"/>
</dbReference>
<name>A0A9W7XVE7_9FUNG</name>
<dbReference type="Proteomes" id="UP001149813">
    <property type="component" value="Unassembled WGS sequence"/>
</dbReference>
<evidence type="ECO:0000256" key="6">
    <source>
        <dbReference type="ARBA" id="ARBA00022801"/>
    </source>
</evidence>
<dbReference type="Pfam" id="PF00271">
    <property type="entry name" value="Helicase_C"/>
    <property type="match status" value="1"/>
</dbReference>
<keyword evidence="6 14" id="KW-0378">Hydrolase</keyword>
<dbReference type="GO" id="GO:0005524">
    <property type="term" value="F:ATP binding"/>
    <property type="evidence" value="ECO:0007669"/>
    <property type="project" value="UniProtKB-KW"/>
</dbReference>
<evidence type="ECO:0000256" key="5">
    <source>
        <dbReference type="ARBA" id="ARBA00022741"/>
    </source>
</evidence>
<dbReference type="CDD" id="cd17913">
    <property type="entry name" value="DEXQc_Suv3"/>
    <property type="match status" value="1"/>
</dbReference>